<keyword evidence="5" id="KW-1185">Reference proteome</keyword>
<evidence type="ECO:0000256" key="2">
    <source>
        <dbReference type="SAM" id="MobiDB-lite"/>
    </source>
</evidence>
<keyword evidence="3" id="KW-1133">Transmembrane helix</keyword>
<keyword evidence="1" id="KW-0175">Coiled coil</keyword>
<dbReference type="AlphaFoldDB" id="A0A493TLZ7"/>
<feature type="coiled-coil region" evidence="1">
    <location>
        <begin position="69"/>
        <end position="96"/>
    </location>
</feature>
<accession>A0A493TLZ7</accession>
<dbReference type="GeneTree" id="ENSGT01010000222677"/>
<dbReference type="OMA" id="ICTEMIF"/>
<evidence type="ECO:0000313" key="5">
    <source>
        <dbReference type="Proteomes" id="UP000016666"/>
    </source>
</evidence>
<sequence>MALTPVTHTSEDKSQWRPVLKGVSTRQSISFGLGRSVNMAVAEWIAFVLTVLGSQYVGHVNEQADMSTLERIWKREEQLRREMARLQDEMENKVVVEEATLSTVFQQWHIWAIVGALVLFCGLCWLARRRKTKPARSRKEISSSSEEEGEEDNELKDRSGARRAFRPSEKLTPGPMQEVTIVCKELVGDLLCICRMLSKNIFMPQLHLDMGMNDTYTGWNVQKGCLFYSLHVFLDPPPGFSFLLDLDPTGQRPKKHSGVRVEQKCECSRERMLGDVKCILHHPNDNLGKNQASHLLSTLCTQSYLDTEKVASWVQETVKKAWVLLPVSHHCQLTVLPSSHSCKLQLTTTSQRTIFMELIFAVQEAEPDSLCCSTN</sequence>
<name>A0A493TLZ7_ANAPP</name>
<reference evidence="4" key="3">
    <citation type="submission" date="2025-09" db="UniProtKB">
        <authorList>
            <consortium name="Ensembl"/>
        </authorList>
    </citation>
    <scope>IDENTIFICATION</scope>
</reference>
<protein>
    <recommendedName>
        <fullName evidence="6">Inositol 1,4,5-trisphosphate receptor-interacting protein-like 1</fullName>
    </recommendedName>
</protein>
<keyword evidence="3" id="KW-0472">Membrane</keyword>
<organism evidence="4 5">
    <name type="scientific">Anas platyrhynchos platyrhynchos</name>
    <name type="common">Northern mallard</name>
    <dbReference type="NCBI Taxonomy" id="8840"/>
    <lineage>
        <taxon>Eukaryota</taxon>
        <taxon>Metazoa</taxon>
        <taxon>Chordata</taxon>
        <taxon>Craniata</taxon>
        <taxon>Vertebrata</taxon>
        <taxon>Euteleostomi</taxon>
        <taxon>Archelosauria</taxon>
        <taxon>Archosauria</taxon>
        <taxon>Dinosauria</taxon>
        <taxon>Saurischia</taxon>
        <taxon>Theropoda</taxon>
        <taxon>Coelurosauria</taxon>
        <taxon>Aves</taxon>
        <taxon>Neognathae</taxon>
        <taxon>Galloanserae</taxon>
        <taxon>Anseriformes</taxon>
        <taxon>Anatidae</taxon>
        <taxon>Anatinae</taxon>
        <taxon>Anas</taxon>
    </lineage>
</organism>
<dbReference type="PANTHER" id="PTHR10656:SF40">
    <property type="entry name" value="INOSITOL 1,4,5-TRISPHOSPHATE RECEPTOR-INTERACTING PROTEIN-LIKE 1"/>
    <property type="match status" value="1"/>
</dbReference>
<feature type="compositionally biased region" description="Acidic residues" evidence="2">
    <location>
        <begin position="145"/>
        <end position="154"/>
    </location>
</feature>
<reference evidence="4 5" key="1">
    <citation type="submission" date="2017-10" db="EMBL/GenBank/DDBJ databases">
        <title>A new Pekin duck reference genome.</title>
        <authorList>
            <person name="Hou Z.-C."/>
            <person name="Zhou Z.-K."/>
            <person name="Zhu F."/>
            <person name="Hou S.-S."/>
        </authorList>
    </citation>
    <scope>NUCLEOTIDE SEQUENCE [LARGE SCALE GENOMIC DNA]</scope>
</reference>
<evidence type="ECO:0000256" key="3">
    <source>
        <dbReference type="SAM" id="Phobius"/>
    </source>
</evidence>
<keyword evidence="3" id="KW-0812">Transmembrane</keyword>
<proteinExistence type="predicted"/>
<dbReference type="PANTHER" id="PTHR10656">
    <property type="entry name" value="CELL FATE DETERMINING PROTEIN MAB21-RELATED"/>
    <property type="match status" value="1"/>
</dbReference>
<dbReference type="Proteomes" id="UP000016666">
    <property type="component" value="Chromosome 4"/>
</dbReference>
<evidence type="ECO:0000256" key="1">
    <source>
        <dbReference type="SAM" id="Coils"/>
    </source>
</evidence>
<dbReference type="GO" id="GO:0016020">
    <property type="term" value="C:membrane"/>
    <property type="evidence" value="ECO:0007669"/>
    <property type="project" value="TreeGrafter"/>
</dbReference>
<reference evidence="4" key="2">
    <citation type="submission" date="2025-08" db="UniProtKB">
        <authorList>
            <consortium name="Ensembl"/>
        </authorList>
    </citation>
    <scope>IDENTIFICATION</scope>
</reference>
<evidence type="ECO:0000313" key="4">
    <source>
        <dbReference type="Ensembl" id="ENSAPLP00000026869.1"/>
    </source>
</evidence>
<feature type="transmembrane region" description="Helical" evidence="3">
    <location>
        <begin position="36"/>
        <end position="57"/>
    </location>
</feature>
<feature type="transmembrane region" description="Helical" evidence="3">
    <location>
        <begin position="108"/>
        <end position="127"/>
    </location>
</feature>
<dbReference type="Ensembl" id="ENSAPLT00000031949.1">
    <property type="protein sequence ID" value="ENSAPLP00000026869.1"/>
    <property type="gene ID" value="ENSAPLG00000028642.1"/>
</dbReference>
<feature type="region of interest" description="Disordered" evidence="2">
    <location>
        <begin position="136"/>
        <end position="171"/>
    </location>
</feature>
<evidence type="ECO:0008006" key="6">
    <source>
        <dbReference type="Google" id="ProtNLM"/>
    </source>
</evidence>